<protein>
    <submittedName>
        <fullName evidence="2">Uncharacterized protein</fullName>
    </submittedName>
</protein>
<dbReference type="WBParaSite" id="SVE_0953700.1">
    <property type="protein sequence ID" value="SVE_0953700.1"/>
    <property type="gene ID" value="SVE_0953700"/>
</dbReference>
<name>A0A0K0FKH3_STRVS</name>
<organism evidence="1 2">
    <name type="scientific">Strongyloides venezuelensis</name>
    <name type="common">Threadworm</name>
    <dbReference type="NCBI Taxonomy" id="75913"/>
    <lineage>
        <taxon>Eukaryota</taxon>
        <taxon>Metazoa</taxon>
        <taxon>Ecdysozoa</taxon>
        <taxon>Nematoda</taxon>
        <taxon>Chromadorea</taxon>
        <taxon>Rhabditida</taxon>
        <taxon>Tylenchina</taxon>
        <taxon>Panagrolaimomorpha</taxon>
        <taxon>Strongyloidoidea</taxon>
        <taxon>Strongyloididae</taxon>
        <taxon>Strongyloides</taxon>
    </lineage>
</organism>
<proteinExistence type="predicted"/>
<evidence type="ECO:0000313" key="1">
    <source>
        <dbReference type="Proteomes" id="UP000035680"/>
    </source>
</evidence>
<reference evidence="2" key="2">
    <citation type="submission" date="2015-08" db="UniProtKB">
        <authorList>
            <consortium name="WormBaseParasite"/>
        </authorList>
    </citation>
    <scope>IDENTIFICATION</scope>
</reference>
<evidence type="ECO:0000313" key="2">
    <source>
        <dbReference type="WBParaSite" id="SVE_0953700.1"/>
    </source>
</evidence>
<keyword evidence="1" id="KW-1185">Reference proteome</keyword>
<reference evidence="1" key="1">
    <citation type="submission" date="2014-07" db="EMBL/GenBank/DDBJ databases">
        <authorList>
            <person name="Martin A.A"/>
            <person name="De Silva N."/>
        </authorList>
    </citation>
    <scope>NUCLEOTIDE SEQUENCE</scope>
</reference>
<accession>A0A0K0FKH3</accession>
<sequence>MKVYGEGEHYRNNLSRGDQALRKLSISISPPRNLSNGWRKSAAQSFSPSKRVRMEIWHVRNWVSGLCVDICCQKN</sequence>
<dbReference type="Proteomes" id="UP000035680">
    <property type="component" value="Unassembled WGS sequence"/>
</dbReference>
<dbReference type="AlphaFoldDB" id="A0A0K0FKH3"/>